<evidence type="ECO:0000256" key="4">
    <source>
        <dbReference type="ARBA" id="ARBA00010089"/>
    </source>
</evidence>
<name>A0AAV6IZR8_9ERIC</name>
<keyword evidence="10" id="KW-0833">Ubl conjugation pathway</keyword>
<evidence type="ECO:0000256" key="14">
    <source>
        <dbReference type="ARBA" id="ARBA00023136"/>
    </source>
</evidence>
<comment type="subcellular location">
    <subcellularLocation>
        <location evidence="2">Endoplasmic reticulum membrane</location>
        <topology evidence="2">Multi-pass membrane protein</topology>
    </subcellularLocation>
</comment>
<evidence type="ECO:0000256" key="2">
    <source>
        <dbReference type="ARBA" id="ARBA00004477"/>
    </source>
</evidence>
<evidence type="ECO:0000256" key="8">
    <source>
        <dbReference type="ARBA" id="ARBA00022723"/>
    </source>
</evidence>
<dbReference type="EMBL" id="JACTNZ010000009">
    <property type="protein sequence ID" value="KAG5533977.1"/>
    <property type="molecule type" value="Genomic_DNA"/>
</dbReference>
<dbReference type="PANTHER" id="PTHR22763">
    <property type="entry name" value="RING ZINC FINGER PROTEIN"/>
    <property type="match status" value="1"/>
</dbReference>
<dbReference type="Pfam" id="PF13639">
    <property type="entry name" value="zf-RING_2"/>
    <property type="match status" value="1"/>
</dbReference>
<feature type="region of interest" description="Disordered" evidence="16">
    <location>
        <begin position="508"/>
        <end position="553"/>
    </location>
</feature>
<keyword evidence="11" id="KW-0256">Endoplasmic reticulum</keyword>
<dbReference type="Proteomes" id="UP000823749">
    <property type="component" value="Chromosome 9"/>
</dbReference>
<keyword evidence="8" id="KW-0479">Metal-binding</keyword>
<evidence type="ECO:0000259" key="18">
    <source>
        <dbReference type="PROSITE" id="PS50089"/>
    </source>
</evidence>
<evidence type="ECO:0000256" key="12">
    <source>
        <dbReference type="ARBA" id="ARBA00022833"/>
    </source>
</evidence>
<evidence type="ECO:0000256" key="10">
    <source>
        <dbReference type="ARBA" id="ARBA00022786"/>
    </source>
</evidence>
<dbReference type="FunFam" id="3.30.40.10:FF:000194">
    <property type="entry name" value="ERAD-associated E3 ubiquitin-protein ligase HRD1A"/>
    <property type="match status" value="1"/>
</dbReference>
<proteinExistence type="inferred from homology"/>
<comment type="caution">
    <text evidence="19">The sequence shown here is derived from an EMBL/GenBank/DDBJ whole genome shotgun (WGS) entry which is preliminary data.</text>
</comment>
<feature type="compositionally biased region" description="Polar residues" evidence="16">
    <location>
        <begin position="338"/>
        <end position="364"/>
    </location>
</feature>
<dbReference type="GO" id="GO:0005789">
    <property type="term" value="C:endoplasmic reticulum membrane"/>
    <property type="evidence" value="ECO:0007669"/>
    <property type="project" value="UniProtKB-SubCell"/>
</dbReference>
<evidence type="ECO:0000256" key="17">
    <source>
        <dbReference type="SAM" id="Phobius"/>
    </source>
</evidence>
<dbReference type="AlphaFoldDB" id="A0AAV6IZR8"/>
<gene>
    <name evidence="19" type="ORF">RHGRI_027987</name>
</gene>
<sequence>MMRLQTYAGLSFVATLVVIYHAFHTRAQFYPATVHLSTSKISLVLLLNMGLVIMCALWQITKRIFLGSLREAEVERLNEQSWREVMEILFAITIFRQDFSVMFLTMVTALLLIKALHWLAQKRVEYIETTPSVPKLSHIRIVSFMGFLFLLDSFFLYNSVKYLVQTRRASVSLFFAFEYMILATTTVSSFVKYVFYVSDMLMEGQWERKAIYTFYLELIRDLLHLSMYLCFFLVIFVNYGVPLHLIRELYETLRNFKVRVADFIRYRKITSNMNDRFPDATPEELNASDATCIICREEMTTAKRLNCGHLFHVHCLRSWLERQHTCPTCRAPVAPPENGTNSSGPHADAQQQGTGAVSTPSQRATGDGVANDSISQHQARLKAAAAAASIYERSFVYPSANTLVWTPGYAVLPQAYRPDTTNTDSGGEQSLAGPSQQHPFAIPGGPANLFPHSGFFPSSAPGINVNCGEGFGSNLNAPDSQVDAREKDILNQIEILQGQLHYLNKSAAEKSMDASATASSDSKGKTVATSSSSSSSCVSDCGPQGETKETEKR</sequence>
<keyword evidence="13 17" id="KW-1133">Transmembrane helix</keyword>
<feature type="transmembrane region" description="Helical" evidence="17">
    <location>
        <begin position="139"/>
        <end position="157"/>
    </location>
</feature>
<evidence type="ECO:0000256" key="13">
    <source>
        <dbReference type="ARBA" id="ARBA00022989"/>
    </source>
</evidence>
<dbReference type="EC" id="2.3.2.27" evidence="5"/>
<keyword evidence="6" id="KW-0808">Transferase</keyword>
<dbReference type="GO" id="GO:0036503">
    <property type="term" value="P:ERAD pathway"/>
    <property type="evidence" value="ECO:0007669"/>
    <property type="project" value="TreeGrafter"/>
</dbReference>
<keyword evidence="20" id="KW-1185">Reference proteome</keyword>
<evidence type="ECO:0000256" key="16">
    <source>
        <dbReference type="SAM" id="MobiDB-lite"/>
    </source>
</evidence>
<reference evidence="19" key="1">
    <citation type="submission" date="2020-08" db="EMBL/GenBank/DDBJ databases">
        <title>Plant Genome Project.</title>
        <authorList>
            <person name="Zhang R.-G."/>
        </authorList>
    </citation>
    <scope>NUCLEOTIDE SEQUENCE</scope>
    <source>
        <strain evidence="19">WSP0</strain>
        <tissue evidence="19">Leaf</tissue>
    </source>
</reference>
<feature type="region of interest" description="Disordered" evidence="16">
    <location>
        <begin position="336"/>
        <end position="373"/>
    </location>
</feature>
<dbReference type="SUPFAM" id="SSF57850">
    <property type="entry name" value="RING/U-box"/>
    <property type="match status" value="1"/>
</dbReference>
<dbReference type="SMART" id="SM00184">
    <property type="entry name" value="RING"/>
    <property type="match status" value="1"/>
</dbReference>
<evidence type="ECO:0000256" key="15">
    <source>
        <dbReference type="PROSITE-ProRule" id="PRU00175"/>
    </source>
</evidence>
<dbReference type="PROSITE" id="PS50089">
    <property type="entry name" value="ZF_RING_2"/>
    <property type="match status" value="1"/>
</dbReference>
<evidence type="ECO:0000256" key="9">
    <source>
        <dbReference type="ARBA" id="ARBA00022771"/>
    </source>
</evidence>
<dbReference type="InterPro" id="IPR058051">
    <property type="entry name" value="Znf_RING_synoviolin"/>
</dbReference>
<dbReference type="EMBL" id="JACTNZ010000009">
    <property type="protein sequence ID" value="KAG5533978.1"/>
    <property type="molecule type" value="Genomic_DNA"/>
</dbReference>
<evidence type="ECO:0000256" key="6">
    <source>
        <dbReference type="ARBA" id="ARBA00022679"/>
    </source>
</evidence>
<keyword evidence="12" id="KW-0862">Zinc</keyword>
<evidence type="ECO:0000313" key="19">
    <source>
        <dbReference type="EMBL" id="KAG5533978.1"/>
    </source>
</evidence>
<dbReference type="InterPro" id="IPR050731">
    <property type="entry name" value="HRD1_E3_ubiq-ligases"/>
</dbReference>
<protein>
    <recommendedName>
        <fullName evidence="5">RING-type E3 ubiquitin transferase</fullName>
        <ecNumber evidence="5">2.3.2.27</ecNumber>
    </recommendedName>
</protein>
<evidence type="ECO:0000256" key="1">
    <source>
        <dbReference type="ARBA" id="ARBA00000900"/>
    </source>
</evidence>
<feature type="region of interest" description="Disordered" evidence="16">
    <location>
        <begin position="416"/>
        <end position="446"/>
    </location>
</feature>
<dbReference type="Gene3D" id="3.30.40.10">
    <property type="entry name" value="Zinc/RING finger domain, C3HC4 (zinc finger)"/>
    <property type="match status" value="1"/>
</dbReference>
<organism evidence="19 20">
    <name type="scientific">Rhododendron griersonianum</name>
    <dbReference type="NCBI Taxonomy" id="479676"/>
    <lineage>
        <taxon>Eukaryota</taxon>
        <taxon>Viridiplantae</taxon>
        <taxon>Streptophyta</taxon>
        <taxon>Embryophyta</taxon>
        <taxon>Tracheophyta</taxon>
        <taxon>Spermatophyta</taxon>
        <taxon>Magnoliopsida</taxon>
        <taxon>eudicotyledons</taxon>
        <taxon>Gunneridae</taxon>
        <taxon>Pentapetalae</taxon>
        <taxon>asterids</taxon>
        <taxon>Ericales</taxon>
        <taxon>Ericaceae</taxon>
        <taxon>Ericoideae</taxon>
        <taxon>Rhodoreae</taxon>
        <taxon>Rhododendron</taxon>
    </lineage>
</organism>
<evidence type="ECO:0000313" key="20">
    <source>
        <dbReference type="Proteomes" id="UP000823749"/>
    </source>
</evidence>
<evidence type="ECO:0000256" key="11">
    <source>
        <dbReference type="ARBA" id="ARBA00022824"/>
    </source>
</evidence>
<feature type="transmembrane region" description="Helical" evidence="17">
    <location>
        <begin position="225"/>
        <end position="246"/>
    </location>
</feature>
<feature type="transmembrane region" description="Helical" evidence="17">
    <location>
        <begin position="99"/>
        <end position="119"/>
    </location>
</feature>
<dbReference type="CDD" id="cd16479">
    <property type="entry name" value="RING-H2_synoviolin"/>
    <property type="match status" value="1"/>
</dbReference>
<accession>A0AAV6IZR8</accession>
<dbReference type="GO" id="GO:0008270">
    <property type="term" value="F:zinc ion binding"/>
    <property type="evidence" value="ECO:0007669"/>
    <property type="project" value="UniProtKB-KW"/>
</dbReference>
<comment type="pathway">
    <text evidence="3">Protein modification; protein ubiquitination.</text>
</comment>
<feature type="transmembrane region" description="Helical" evidence="17">
    <location>
        <begin position="43"/>
        <end position="60"/>
    </location>
</feature>
<feature type="compositionally biased region" description="Polar residues" evidence="16">
    <location>
        <begin position="419"/>
        <end position="438"/>
    </location>
</feature>
<feature type="domain" description="RING-type" evidence="18">
    <location>
        <begin position="292"/>
        <end position="330"/>
    </location>
</feature>
<comment type="similarity">
    <text evidence="4">Belongs to the HRD1 family.</text>
</comment>
<evidence type="ECO:0000256" key="5">
    <source>
        <dbReference type="ARBA" id="ARBA00012483"/>
    </source>
</evidence>
<keyword evidence="7 17" id="KW-0812">Transmembrane</keyword>
<keyword evidence="14 17" id="KW-0472">Membrane</keyword>
<dbReference type="InterPro" id="IPR001841">
    <property type="entry name" value="Znf_RING"/>
</dbReference>
<dbReference type="InterPro" id="IPR013083">
    <property type="entry name" value="Znf_RING/FYVE/PHD"/>
</dbReference>
<dbReference type="GO" id="GO:0043161">
    <property type="term" value="P:proteasome-mediated ubiquitin-dependent protein catabolic process"/>
    <property type="evidence" value="ECO:0007669"/>
    <property type="project" value="TreeGrafter"/>
</dbReference>
<dbReference type="Pfam" id="PF25563">
    <property type="entry name" value="TPR_SYVN1_N"/>
    <property type="match status" value="1"/>
</dbReference>
<evidence type="ECO:0000256" key="7">
    <source>
        <dbReference type="ARBA" id="ARBA00022692"/>
    </source>
</evidence>
<comment type="catalytic activity">
    <reaction evidence="1">
        <text>S-ubiquitinyl-[E2 ubiquitin-conjugating enzyme]-L-cysteine + [acceptor protein]-L-lysine = [E2 ubiquitin-conjugating enzyme]-L-cysteine + N(6)-ubiquitinyl-[acceptor protein]-L-lysine.</text>
        <dbReference type="EC" id="2.3.2.27"/>
    </reaction>
</comment>
<dbReference type="InterPro" id="IPR057992">
    <property type="entry name" value="TPR_SYVN1_N"/>
</dbReference>
<dbReference type="PANTHER" id="PTHR22763:SF184">
    <property type="entry name" value="E3 UBIQUITIN-PROTEIN LIGASE SYNOVIOLIN"/>
    <property type="match status" value="1"/>
</dbReference>
<keyword evidence="9 15" id="KW-0863">Zinc-finger</keyword>
<evidence type="ECO:0000256" key="3">
    <source>
        <dbReference type="ARBA" id="ARBA00004906"/>
    </source>
</evidence>
<feature type="transmembrane region" description="Helical" evidence="17">
    <location>
        <begin position="169"/>
        <end position="191"/>
    </location>
</feature>
<dbReference type="GO" id="GO:0061630">
    <property type="term" value="F:ubiquitin protein ligase activity"/>
    <property type="evidence" value="ECO:0007669"/>
    <property type="project" value="UniProtKB-EC"/>
</dbReference>